<dbReference type="SUPFAM" id="SSF55729">
    <property type="entry name" value="Acyl-CoA N-acyltransferases (Nat)"/>
    <property type="match status" value="1"/>
</dbReference>
<dbReference type="Gene3D" id="3.40.630.30">
    <property type="match status" value="1"/>
</dbReference>
<dbReference type="InterPro" id="IPR016181">
    <property type="entry name" value="Acyl_CoA_acyltransferase"/>
</dbReference>
<feature type="domain" description="N-acetyltransferase" evidence="1">
    <location>
        <begin position="21"/>
        <end position="175"/>
    </location>
</feature>
<evidence type="ECO:0000259" key="1">
    <source>
        <dbReference type="PROSITE" id="PS51186"/>
    </source>
</evidence>
<proteinExistence type="predicted"/>
<dbReference type="CDD" id="cd04301">
    <property type="entry name" value="NAT_SF"/>
    <property type="match status" value="1"/>
</dbReference>
<dbReference type="AlphaFoldDB" id="A0A1H4PAR9"/>
<keyword evidence="2" id="KW-0808">Transferase</keyword>
<dbReference type="Pfam" id="PF00583">
    <property type="entry name" value="Acetyltransf_1"/>
    <property type="match status" value="1"/>
</dbReference>
<dbReference type="EMBL" id="FNTB01000001">
    <property type="protein sequence ID" value="SEC04500.1"/>
    <property type="molecule type" value="Genomic_DNA"/>
</dbReference>
<protein>
    <submittedName>
        <fullName evidence="2">Acetyltransferase (GNAT) family protein</fullName>
    </submittedName>
</protein>
<reference evidence="2 3" key="1">
    <citation type="submission" date="2016-10" db="EMBL/GenBank/DDBJ databases">
        <authorList>
            <person name="de Groot N.N."/>
        </authorList>
    </citation>
    <scope>NUCLEOTIDE SEQUENCE [LARGE SCALE GENOMIC DNA]</scope>
    <source>
        <strain evidence="2 3">MAR_2009_71</strain>
    </source>
</reference>
<accession>A0A1H4PAR9</accession>
<evidence type="ECO:0000313" key="2">
    <source>
        <dbReference type="EMBL" id="SEC04500.1"/>
    </source>
</evidence>
<dbReference type="OrthoDB" id="9800604at2"/>
<dbReference type="Proteomes" id="UP000183038">
    <property type="component" value="Unassembled WGS sequence"/>
</dbReference>
<dbReference type="RefSeq" id="WP_074672656.1">
    <property type="nucleotide sequence ID" value="NZ_FNTB01000001.1"/>
</dbReference>
<dbReference type="InterPro" id="IPR000182">
    <property type="entry name" value="GNAT_dom"/>
</dbReference>
<organism evidence="2 3">
    <name type="scientific">Maribacter dokdonensis</name>
    <dbReference type="NCBI Taxonomy" id="320912"/>
    <lineage>
        <taxon>Bacteria</taxon>
        <taxon>Pseudomonadati</taxon>
        <taxon>Bacteroidota</taxon>
        <taxon>Flavobacteriia</taxon>
        <taxon>Flavobacteriales</taxon>
        <taxon>Flavobacteriaceae</taxon>
        <taxon>Maribacter</taxon>
    </lineage>
</organism>
<dbReference type="PROSITE" id="PS51186">
    <property type="entry name" value="GNAT"/>
    <property type="match status" value="1"/>
</dbReference>
<evidence type="ECO:0000313" key="3">
    <source>
        <dbReference type="Proteomes" id="UP000183038"/>
    </source>
</evidence>
<dbReference type="GO" id="GO:0016747">
    <property type="term" value="F:acyltransferase activity, transferring groups other than amino-acyl groups"/>
    <property type="evidence" value="ECO:0007669"/>
    <property type="project" value="InterPro"/>
</dbReference>
<sequence length="175" mass="20112">MNIDITFQELTPALHDIYIKTGITSYNQHYRHLWPNGDTTTYIEHSFTKTILEEEDNNKNSALYLIKSGIDYVGLLKITFHKNIKGLEAKDALYLDKIYILKEFAGKGVGKKSLNFVESIAKKLSKKAIFLESMQKGPALPFYLKNDFDIVAESTVPFKNVIEEEKPMFLLKKMI</sequence>
<name>A0A1H4PAR9_9FLAO</name>
<gene>
    <name evidence="2" type="ORF">SAMN05192540_2209</name>
</gene>